<comment type="caution">
    <text evidence="1">The sequence shown here is derived from an EMBL/GenBank/DDBJ whole genome shotgun (WGS) entry which is preliminary data.</text>
</comment>
<keyword evidence="2" id="KW-1185">Reference proteome</keyword>
<evidence type="ECO:0000313" key="2">
    <source>
        <dbReference type="Proteomes" id="UP000653472"/>
    </source>
</evidence>
<dbReference type="RefSeq" id="WP_168148506.1">
    <property type="nucleotide sequence ID" value="NZ_JAAVXB010000006.1"/>
</dbReference>
<proteinExistence type="predicted"/>
<dbReference type="Proteomes" id="UP000653472">
    <property type="component" value="Unassembled WGS sequence"/>
</dbReference>
<evidence type="ECO:0000313" key="1">
    <source>
        <dbReference type="EMBL" id="NKF23189.1"/>
    </source>
</evidence>
<name>A0A969WAZ4_9GAMM</name>
<dbReference type="EMBL" id="JAAVXB010000006">
    <property type="protein sequence ID" value="NKF23189.1"/>
    <property type="molecule type" value="Genomic_DNA"/>
</dbReference>
<sequence>MQRGIFRDPQMVEMLRDGPHDPNLVRSWMRDYGLFQGITNPDRTAIVARFMRFAAAHQRVGDITEDDIRRLYTELLTALHQTVRRSWVSAASKLLWCLYPSTVVIYDAFVHRALAVMQCIDDELAGFPRIGASPSIDGEGDIEAAVGHYMNYHAMVRRLQTLHSKLLQDLRTRHCEAYPYDVRIIDKLLWMIGNFREAY</sequence>
<accession>A0A969WAZ4</accession>
<reference evidence="1" key="1">
    <citation type="submission" date="2020-03" db="EMBL/GenBank/DDBJ databases">
        <title>Solimonas marina sp. nov., isolated from deep seawater of the Pacific Ocean.</title>
        <authorList>
            <person name="Liu X."/>
            <person name="Lai Q."/>
            <person name="Sun F."/>
            <person name="Gai Y."/>
            <person name="Li G."/>
            <person name="Shao Z."/>
        </authorList>
    </citation>
    <scope>NUCLEOTIDE SEQUENCE</scope>
    <source>
        <strain evidence="1">C16B3</strain>
    </source>
</reference>
<gene>
    <name evidence="1" type="ORF">G7Y82_12760</name>
</gene>
<dbReference type="AlphaFoldDB" id="A0A969WAZ4"/>
<organism evidence="1 2">
    <name type="scientific">Solimonas marina</name>
    <dbReference type="NCBI Taxonomy" id="2714601"/>
    <lineage>
        <taxon>Bacteria</taxon>
        <taxon>Pseudomonadati</taxon>
        <taxon>Pseudomonadota</taxon>
        <taxon>Gammaproteobacteria</taxon>
        <taxon>Nevskiales</taxon>
        <taxon>Nevskiaceae</taxon>
        <taxon>Solimonas</taxon>
    </lineage>
</organism>
<protein>
    <submittedName>
        <fullName evidence="1">Uncharacterized protein</fullName>
    </submittedName>
</protein>